<organism evidence="2 3">
    <name type="scientific">Pseudomonas gingeri</name>
    <dbReference type="NCBI Taxonomy" id="117681"/>
    <lineage>
        <taxon>Bacteria</taxon>
        <taxon>Pseudomonadati</taxon>
        <taxon>Pseudomonadota</taxon>
        <taxon>Gammaproteobacteria</taxon>
        <taxon>Pseudomonadales</taxon>
        <taxon>Pseudomonadaceae</taxon>
        <taxon>Pseudomonas</taxon>
    </lineage>
</organism>
<dbReference type="PROSITE" id="PS51257">
    <property type="entry name" value="PROKAR_LIPOPROTEIN"/>
    <property type="match status" value="1"/>
</dbReference>
<dbReference type="InterPro" id="IPR029058">
    <property type="entry name" value="AB_hydrolase_fold"/>
</dbReference>
<dbReference type="SUPFAM" id="SSF53474">
    <property type="entry name" value="alpha/beta-Hydrolases"/>
    <property type="match status" value="1"/>
</dbReference>
<protein>
    <submittedName>
        <fullName evidence="2">Alpha/beta hydrolase</fullName>
    </submittedName>
</protein>
<keyword evidence="2" id="KW-0378">Hydrolase</keyword>
<gene>
    <name evidence="2" type="ORF">HX830_00750</name>
</gene>
<feature type="region of interest" description="Disordered" evidence="1">
    <location>
        <begin position="285"/>
        <end position="336"/>
    </location>
</feature>
<reference evidence="2 3" key="1">
    <citation type="submission" date="2020-04" db="EMBL/GenBank/DDBJ databases">
        <title>Molecular characterization of pseudomonads from Agaricus bisporus reveal novel blotch 2 pathogens in Western Europe.</title>
        <authorList>
            <person name="Taparia T."/>
            <person name="Krijger M."/>
            <person name="Haynes E."/>
            <person name="Elpinstone J.G."/>
            <person name="Noble R."/>
            <person name="Van Der Wolf J."/>
        </authorList>
    </citation>
    <scope>NUCLEOTIDE SEQUENCE [LARGE SCALE GENOMIC DNA]</scope>
    <source>
        <strain evidence="2 3">G9001</strain>
    </source>
</reference>
<dbReference type="AlphaFoldDB" id="A0A7Y7WLB9"/>
<comment type="caution">
    <text evidence="2">The sequence shown here is derived from an EMBL/GenBank/DDBJ whole genome shotgun (WGS) entry which is preliminary data.</text>
</comment>
<evidence type="ECO:0000256" key="1">
    <source>
        <dbReference type="SAM" id="MobiDB-lite"/>
    </source>
</evidence>
<dbReference type="Gene3D" id="3.40.50.1820">
    <property type="entry name" value="alpha/beta hydrolase"/>
    <property type="match status" value="1"/>
</dbReference>
<dbReference type="EMBL" id="JACAQA010000002">
    <property type="protein sequence ID" value="NWB83393.1"/>
    <property type="molecule type" value="Genomic_DNA"/>
</dbReference>
<name>A0A7Y7WLB9_9PSED</name>
<dbReference type="GO" id="GO:0016787">
    <property type="term" value="F:hydrolase activity"/>
    <property type="evidence" value="ECO:0007669"/>
    <property type="project" value="UniProtKB-KW"/>
</dbReference>
<proteinExistence type="predicted"/>
<dbReference type="Proteomes" id="UP000522864">
    <property type="component" value="Unassembled WGS sequence"/>
</dbReference>
<evidence type="ECO:0000313" key="2">
    <source>
        <dbReference type="EMBL" id="NWB83393.1"/>
    </source>
</evidence>
<evidence type="ECO:0000313" key="3">
    <source>
        <dbReference type="Proteomes" id="UP000522864"/>
    </source>
</evidence>
<accession>A0A7Y7WLB9</accession>
<sequence>MNLQPRYWLAVGALVGSLGLISGCAGDPPDPRIEFTELVNKDLASAYQPSHNETTGWGAIWQLDQQSVDVAWLAPATHERLPLIIYLPGLGEPASGGVEWRKAWAQAGYAVLSVQGHAYDQSIFASAQALDGDFRGVASTHYTAAALRDRLSTLQKVLTEVRARAAKGDAQLAAIDWDQVVVAGFDLGAQTAEALAGALEPGATSGVAIQPKALLLLSPYVEAGARPGLFAQMSAPVLSMTGQEDEDPFNWVSSYRQRQVLGESVTVAGSVQLELNKATHKTLSGTELFNRPSKKADKGSDPSGDAPKSRGHKHGGAKPGGGVHSSMAGEPAPDPKQVAAIQAIGVAFLDSRIKHNPAATEWLLKGAPGWLEGAGRLK</sequence>
<dbReference type="RefSeq" id="WP_177098654.1">
    <property type="nucleotide sequence ID" value="NZ_JACAQA010000002.1"/>
</dbReference>